<sequence length="80" mass="9723">MKLKQERIDYNDTTDFEMDKPHMVDYLSDINRVKYDDLIVLRKHYEQLADVKLIKLESATWLILIHKEIFRRDSLTINKV</sequence>
<dbReference type="Proteomes" id="UP000505345">
    <property type="component" value="Segment"/>
</dbReference>
<dbReference type="KEGG" id="vg:55412600"/>
<accession>A0A6S4PI70</accession>
<name>A0A6S4PI70_9CAUD</name>
<dbReference type="RefSeq" id="YP_009778134.1">
    <property type="nucleotide sequence ID" value="NC_047711.1"/>
</dbReference>
<proteinExistence type="predicted"/>
<evidence type="ECO:0000313" key="1">
    <source>
        <dbReference type="EMBL" id="BAQ94076.1"/>
    </source>
</evidence>
<dbReference type="EMBL" id="AP013540">
    <property type="protein sequence ID" value="BAQ94076.1"/>
    <property type="molecule type" value="Genomic_DNA"/>
</dbReference>
<reference evidence="1 2" key="1">
    <citation type="journal article" date="2013" name="PLoS Genet.">
        <title>Expanding the Marine Virosphere Using Metagenomics.</title>
        <authorList>
            <person name="Mizuno C.M."/>
            <person name="Rodriguez-Valera F."/>
            <person name="Kimes N.E."/>
            <person name="Ghai R."/>
        </authorList>
    </citation>
    <scope>NUCLEOTIDE SEQUENCE [LARGE SCALE GENOMIC DNA]</scope>
    <source>
        <strain evidence="1">UvMED-CGR-C62A-MedDCM-OCT-S28-C10</strain>
    </source>
</reference>
<keyword evidence="2" id="KW-1185">Reference proteome</keyword>
<organism evidence="1 2">
    <name type="scientific">uncultured phage_MedDCM-OCT-S28-C10</name>
    <dbReference type="NCBI Taxonomy" id="2741077"/>
    <lineage>
        <taxon>Viruses</taxon>
        <taxon>Duplodnaviria</taxon>
        <taxon>Heunggongvirae</taxon>
        <taxon>Uroviricota</taxon>
        <taxon>Caudoviricetes</taxon>
        <taxon>Autographivirales</taxon>
        <taxon>Votkovvirus</taxon>
        <taxon>Votkovvirus S28C10</taxon>
    </lineage>
</organism>
<protein>
    <submittedName>
        <fullName evidence="1">Uncharacterized protein</fullName>
    </submittedName>
</protein>
<evidence type="ECO:0000313" key="2">
    <source>
        <dbReference type="Proteomes" id="UP000505345"/>
    </source>
</evidence>
<dbReference type="GeneID" id="55412600"/>